<evidence type="ECO:0000313" key="1">
    <source>
        <dbReference type="EMBL" id="ADL52325.1"/>
    </source>
</evidence>
<protein>
    <recommendedName>
        <fullName evidence="3">Lipoprotein</fullName>
    </recommendedName>
</protein>
<sequence>METLSKLISVLLLCLVIITGCSTSKQKLPQERPKDFGFILNYGIGAKNQLDTFKGTYTKDMIGEQPITTNLKLSDEEMDEIYSIMRDINICSYPDDFKPKSSTSTKPFNTYSIKVLFDNKEKNIYWDEDNLSVSKDAVELRNLFDKIHKIISGKEEFKVLPNPQNSYE</sequence>
<dbReference type="OrthoDB" id="1954789at2"/>
<keyword evidence="2" id="KW-1185">Reference proteome</keyword>
<dbReference type="Proteomes" id="UP000002730">
    <property type="component" value="Chromosome"/>
</dbReference>
<proteinExistence type="predicted"/>
<dbReference type="EMBL" id="CP002160">
    <property type="protein sequence ID" value="ADL52325.1"/>
    <property type="molecule type" value="Genomic_DNA"/>
</dbReference>
<dbReference type="AlphaFoldDB" id="D9SR96"/>
<accession>D9SR96</accession>
<evidence type="ECO:0000313" key="2">
    <source>
        <dbReference type="Proteomes" id="UP000002730"/>
    </source>
</evidence>
<evidence type="ECO:0008006" key="3">
    <source>
        <dbReference type="Google" id="ProtNLM"/>
    </source>
</evidence>
<gene>
    <name evidence="1" type="ordered locus">Clocel_2619</name>
</gene>
<name>D9SR96_CLOC7</name>
<dbReference type="PROSITE" id="PS51257">
    <property type="entry name" value="PROKAR_LIPOPROTEIN"/>
    <property type="match status" value="1"/>
</dbReference>
<reference evidence="1 2" key="1">
    <citation type="submission" date="2010-08" db="EMBL/GenBank/DDBJ databases">
        <title>Complete sequence of Clostridium cellulovorans 743B.</title>
        <authorList>
            <consortium name="US DOE Joint Genome Institute"/>
            <person name="Lucas S."/>
            <person name="Copeland A."/>
            <person name="Lapidus A."/>
            <person name="Cheng J.-F."/>
            <person name="Bruce D."/>
            <person name="Goodwin L."/>
            <person name="Pitluck S."/>
            <person name="Chertkov O."/>
            <person name="Detter J.C."/>
            <person name="Han C."/>
            <person name="Tapia R."/>
            <person name="Land M."/>
            <person name="Hauser L."/>
            <person name="Chang Y.-J."/>
            <person name="Jeffries C."/>
            <person name="Kyrpides N."/>
            <person name="Ivanova N."/>
            <person name="Mikhailova N."/>
            <person name="Hemme C.L."/>
            <person name="Woyke T."/>
        </authorList>
    </citation>
    <scope>NUCLEOTIDE SEQUENCE [LARGE SCALE GENOMIC DNA]</scope>
    <source>
        <strain evidence="2">ATCC 35296 / DSM 3052 / OCM 3 / 743B</strain>
    </source>
</reference>
<organism evidence="1 2">
    <name type="scientific">Clostridium cellulovorans (strain ATCC 35296 / DSM 3052 / OCM 3 / 743B)</name>
    <dbReference type="NCBI Taxonomy" id="573061"/>
    <lineage>
        <taxon>Bacteria</taxon>
        <taxon>Bacillati</taxon>
        <taxon>Bacillota</taxon>
        <taxon>Clostridia</taxon>
        <taxon>Eubacteriales</taxon>
        <taxon>Clostridiaceae</taxon>
        <taxon>Clostridium</taxon>
    </lineage>
</organism>
<dbReference type="eggNOG" id="ENOG5032SBT">
    <property type="taxonomic scope" value="Bacteria"/>
</dbReference>
<dbReference type="KEGG" id="ccb:Clocel_2619"/>
<dbReference type="HOGENOM" id="CLU_133237_0_0_9"/>
<dbReference type="RefSeq" id="WP_010075597.1">
    <property type="nucleotide sequence ID" value="NC_014393.1"/>
</dbReference>